<dbReference type="AlphaFoldDB" id="A0A8H3IJM2"/>
<accession>A0A8H3IJM2</accession>
<organism evidence="2 3">
    <name type="scientific">Gomphillus americanus</name>
    <dbReference type="NCBI Taxonomy" id="1940652"/>
    <lineage>
        <taxon>Eukaryota</taxon>
        <taxon>Fungi</taxon>
        <taxon>Dikarya</taxon>
        <taxon>Ascomycota</taxon>
        <taxon>Pezizomycotina</taxon>
        <taxon>Lecanoromycetes</taxon>
        <taxon>OSLEUM clade</taxon>
        <taxon>Ostropomycetidae</taxon>
        <taxon>Ostropales</taxon>
        <taxon>Graphidaceae</taxon>
        <taxon>Gomphilloideae</taxon>
        <taxon>Gomphillus</taxon>
    </lineage>
</organism>
<sequence length="399" mass="44473">MEGTIVAKLQGGQWQAQLKLVLFTVQYFQLTLYRGAFPATSQVTEKSLPAADPESTPLSCLHQDYKEIQQKQECGSTTRKPGSLKHLPDVPHADQTHVNPSMISNITHTNQVVNQSQLHLNRVLPLPVARGPAPFSALLPNPIRSPIPPISLSVLSPKQQQKQPHVHSSNQQNQRICSAIQNCDYSTPKRRIVSQFFGRNKKETRMIPRHCWIYYCRQHYQRLRYRLSTARFAEMQMNLVRATITALEKESIVTSWEVRLRKRVAEKLNKSGNSRGSTTTATTTTTTCTTWGAKSGKKASGSKSSSSTPAMAAAVACASGAGEAREESLLPYCGAGKSFKQVYDILNLVDEICRRDGGPALEFEILPSFTVEWVREEENRRKMGRVDGTASNSESDDEE</sequence>
<evidence type="ECO:0000313" key="3">
    <source>
        <dbReference type="Proteomes" id="UP000664169"/>
    </source>
</evidence>
<proteinExistence type="predicted"/>
<evidence type="ECO:0000256" key="1">
    <source>
        <dbReference type="SAM" id="MobiDB-lite"/>
    </source>
</evidence>
<evidence type="ECO:0000313" key="2">
    <source>
        <dbReference type="EMBL" id="CAF9917915.1"/>
    </source>
</evidence>
<dbReference type="Proteomes" id="UP000664169">
    <property type="component" value="Unassembled WGS sequence"/>
</dbReference>
<dbReference type="EMBL" id="CAJPDQ010000012">
    <property type="protein sequence ID" value="CAF9917915.1"/>
    <property type="molecule type" value="Genomic_DNA"/>
</dbReference>
<comment type="caution">
    <text evidence="2">The sequence shown here is derived from an EMBL/GenBank/DDBJ whole genome shotgun (WGS) entry which is preliminary data.</text>
</comment>
<name>A0A8H3IJM2_9LECA</name>
<protein>
    <submittedName>
        <fullName evidence="2">Uncharacterized protein</fullName>
    </submittedName>
</protein>
<gene>
    <name evidence="2" type="ORF">GOMPHAMPRED_001412</name>
</gene>
<reference evidence="2" key="1">
    <citation type="submission" date="2021-03" db="EMBL/GenBank/DDBJ databases">
        <authorList>
            <person name="Tagirdzhanova G."/>
        </authorList>
    </citation>
    <scope>NUCLEOTIDE SEQUENCE</scope>
</reference>
<dbReference type="OrthoDB" id="4161595at2759"/>
<keyword evidence="3" id="KW-1185">Reference proteome</keyword>
<feature type="region of interest" description="Disordered" evidence="1">
    <location>
        <begin position="377"/>
        <end position="399"/>
    </location>
</feature>